<dbReference type="AlphaFoldDB" id="A0A409XC53"/>
<reference evidence="1 2" key="1">
    <citation type="journal article" date="2018" name="Evol. Lett.">
        <title>Horizontal gene cluster transfer increased hallucinogenic mushroom diversity.</title>
        <authorList>
            <person name="Reynolds H.T."/>
            <person name="Vijayakumar V."/>
            <person name="Gluck-Thaler E."/>
            <person name="Korotkin H.B."/>
            <person name="Matheny P.B."/>
            <person name="Slot J.C."/>
        </authorList>
    </citation>
    <scope>NUCLEOTIDE SEQUENCE [LARGE SCALE GENOMIC DNA]</scope>
    <source>
        <strain evidence="1 2">2631</strain>
    </source>
</reference>
<name>A0A409XC53_PSICY</name>
<accession>A0A409XC53</accession>
<keyword evidence="2" id="KW-1185">Reference proteome</keyword>
<protein>
    <submittedName>
        <fullName evidence="1">Uncharacterized protein</fullName>
    </submittedName>
</protein>
<dbReference type="EMBL" id="NHYD01002091">
    <property type="protein sequence ID" value="PPQ88352.1"/>
    <property type="molecule type" value="Genomic_DNA"/>
</dbReference>
<sequence length="105" mass="12146">MHHIPRLPDNLIQEHYRALPGARTLHQSVIDMHEGGRLGEAYELEHFEELCEVQVLLGEDLDESLAPVTLIVHLKFSSSRRPRSVMSRLRLLPWQYKMTSVLAHV</sequence>
<evidence type="ECO:0000313" key="1">
    <source>
        <dbReference type="EMBL" id="PPQ88352.1"/>
    </source>
</evidence>
<dbReference type="InParanoid" id="A0A409XC53"/>
<comment type="caution">
    <text evidence="1">The sequence shown here is derived from an EMBL/GenBank/DDBJ whole genome shotgun (WGS) entry which is preliminary data.</text>
</comment>
<dbReference type="Proteomes" id="UP000283269">
    <property type="component" value="Unassembled WGS sequence"/>
</dbReference>
<organism evidence="1 2">
    <name type="scientific">Psilocybe cyanescens</name>
    <dbReference type="NCBI Taxonomy" id="93625"/>
    <lineage>
        <taxon>Eukaryota</taxon>
        <taxon>Fungi</taxon>
        <taxon>Dikarya</taxon>
        <taxon>Basidiomycota</taxon>
        <taxon>Agaricomycotina</taxon>
        <taxon>Agaricomycetes</taxon>
        <taxon>Agaricomycetidae</taxon>
        <taxon>Agaricales</taxon>
        <taxon>Agaricineae</taxon>
        <taxon>Strophariaceae</taxon>
        <taxon>Psilocybe</taxon>
    </lineage>
</organism>
<proteinExistence type="predicted"/>
<gene>
    <name evidence="1" type="ORF">CVT25_002143</name>
</gene>
<evidence type="ECO:0000313" key="2">
    <source>
        <dbReference type="Proteomes" id="UP000283269"/>
    </source>
</evidence>